<dbReference type="SUPFAM" id="SSF55781">
    <property type="entry name" value="GAF domain-like"/>
    <property type="match status" value="1"/>
</dbReference>
<evidence type="ECO:0000256" key="7">
    <source>
        <dbReference type="ARBA" id="ARBA00023163"/>
    </source>
</evidence>
<keyword evidence="2" id="KW-0808">Transferase</keyword>
<evidence type="ECO:0000256" key="8">
    <source>
        <dbReference type="PROSITE-ProRule" id="PRU00169"/>
    </source>
</evidence>
<keyword evidence="5" id="KW-0805">Transcription regulation</keyword>
<sequence length="296" mass="34291">MDDDRAMRTLLKVAMEEEGYRVIEAKNGQQCLEEYNRAKPDMILLDAIMPEMDGFTCCQQLRALQNDVYLPILMITALDDQDSIDQAFVVGATDYVTKPIYWSVLSQRVRHLLETSQALQELQSLKYQLERQQQWQTLWQHLTGQLTKPFQIKSLLQKTINELRTLVNAQRVGLSQVNDKFLVESIEPGYPSVKTLSWDKLTGFEEYKNTYEAEQIVMIDLLSQTDIPQTAIAPWEQLTIKSLAMVPIMGKEGLFAILWIHHCQSSYQWESWEVECLSYLRDLLGLTTSYHFANIN</sequence>
<proteinExistence type="predicted"/>
<dbReference type="PANTHER" id="PTHR48111">
    <property type="entry name" value="REGULATOR OF RPOS"/>
    <property type="match status" value="1"/>
</dbReference>
<evidence type="ECO:0000256" key="6">
    <source>
        <dbReference type="ARBA" id="ARBA00023125"/>
    </source>
</evidence>
<dbReference type="InterPro" id="IPR011006">
    <property type="entry name" value="CheY-like_superfamily"/>
</dbReference>
<reference evidence="11" key="1">
    <citation type="submission" date="2017-05" db="EMBL/GenBank/DDBJ databases">
        <title>Physiological properties and genetic analysis related to exopolysaccharide production of fresh-water unicellular cyanobacterium Aphanothece sacrum, Suizenji Nori, that has been cultured as a food source in Japan.</title>
        <authorList>
            <person name="Kanesaki Y."/>
            <person name="Yoshikawa S."/>
            <person name="Ohki K."/>
        </authorList>
    </citation>
    <scope>NUCLEOTIDE SEQUENCE [LARGE SCALE GENOMIC DNA]</scope>
    <source>
        <strain evidence="11">FPU1</strain>
    </source>
</reference>
<dbReference type="PANTHER" id="PTHR48111:SF1">
    <property type="entry name" value="TWO-COMPONENT RESPONSE REGULATOR ORR33"/>
    <property type="match status" value="1"/>
</dbReference>
<evidence type="ECO:0000256" key="1">
    <source>
        <dbReference type="ARBA" id="ARBA00022553"/>
    </source>
</evidence>
<evidence type="ECO:0000256" key="4">
    <source>
        <dbReference type="ARBA" id="ARBA00023012"/>
    </source>
</evidence>
<gene>
    <name evidence="10" type="ORF">AsFPU1_2831</name>
</gene>
<keyword evidence="1 8" id="KW-0597">Phosphoprotein</keyword>
<comment type="caution">
    <text evidence="10">The sequence shown here is derived from an EMBL/GenBank/DDBJ whole genome shotgun (WGS) entry which is preliminary data.</text>
</comment>
<dbReference type="SMART" id="SM00065">
    <property type="entry name" value="GAF"/>
    <property type="match status" value="1"/>
</dbReference>
<feature type="modified residue" description="4-aspartylphosphate" evidence="8">
    <location>
        <position position="46"/>
    </location>
</feature>
<evidence type="ECO:0000256" key="2">
    <source>
        <dbReference type="ARBA" id="ARBA00022679"/>
    </source>
</evidence>
<dbReference type="GO" id="GO:0032993">
    <property type="term" value="C:protein-DNA complex"/>
    <property type="evidence" value="ECO:0007669"/>
    <property type="project" value="TreeGrafter"/>
</dbReference>
<accession>A0A401IJE1</accession>
<evidence type="ECO:0000256" key="5">
    <source>
        <dbReference type="ARBA" id="ARBA00023015"/>
    </source>
</evidence>
<protein>
    <submittedName>
        <fullName evidence="10">Two-component sensor histidine kinase</fullName>
    </submittedName>
</protein>
<keyword evidence="6" id="KW-0238">DNA-binding</keyword>
<evidence type="ECO:0000313" key="11">
    <source>
        <dbReference type="Proteomes" id="UP000287247"/>
    </source>
</evidence>
<dbReference type="Pfam" id="PF00072">
    <property type="entry name" value="Response_reg"/>
    <property type="match status" value="1"/>
</dbReference>
<keyword evidence="7" id="KW-0804">Transcription</keyword>
<dbReference type="InterPro" id="IPR029016">
    <property type="entry name" value="GAF-like_dom_sf"/>
</dbReference>
<dbReference type="InterPro" id="IPR001789">
    <property type="entry name" value="Sig_transdc_resp-reg_receiver"/>
</dbReference>
<dbReference type="PROSITE" id="PS50110">
    <property type="entry name" value="RESPONSE_REGULATORY"/>
    <property type="match status" value="1"/>
</dbReference>
<dbReference type="Pfam" id="PF01590">
    <property type="entry name" value="GAF"/>
    <property type="match status" value="1"/>
</dbReference>
<dbReference type="Gene3D" id="3.30.450.40">
    <property type="match status" value="1"/>
</dbReference>
<keyword evidence="3 10" id="KW-0418">Kinase</keyword>
<dbReference type="Proteomes" id="UP000287247">
    <property type="component" value="Unassembled WGS sequence"/>
</dbReference>
<dbReference type="EMBL" id="BDQK01000013">
    <property type="protein sequence ID" value="GBF81418.1"/>
    <property type="molecule type" value="Genomic_DNA"/>
</dbReference>
<dbReference type="Gene3D" id="3.40.50.2300">
    <property type="match status" value="1"/>
</dbReference>
<dbReference type="GO" id="GO:0005829">
    <property type="term" value="C:cytosol"/>
    <property type="evidence" value="ECO:0007669"/>
    <property type="project" value="TreeGrafter"/>
</dbReference>
<dbReference type="GO" id="GO:0000156">
    <property type="term" value="F:phosphorelay response regulator activity"/>
    <property type="evidence" value="ECO:0007669"/>
    <property type="project" value="TreeGrafter"/>
</dbReference>
<keyword evidence="11" id="KW-1185">Reference proteome</keyword>
<dbReference type="InterPro" id="IPR003018">
    <property type="entry name" value="GAF"/>
</dbReference>
<dbReference type="GO" id="GO:0006355">
    <property type="term" value="P:regulation of DNA-templated transcription"/>
    <property type="evidence" value="ECO:0007669"/>
    <property type="project" value="TreeGrafter"/>
</dbReference>
<evidence type="ECO:0000259" key="9">
    <source>
        <dbReference type="PROSITE" id="PS50110"/>
    </source>
</evidence>
<evidence type="ECO:0000256" key="3">
    <source>
        <dbReference type="ARBA" id="ARBA00022777"/>
    </source>
</evidence>
<dbReference type="SUPFAM" id="SSF52172">
    <property type="entry name" value="CheY-like"/>
    <property type="match status" value="1"/>
</dbReference>
<name>A0A401IJE1_APHSA</name>
<dbReference type="GO" id="GO:0000976">
    <property type="term" value="F:transcription cis-regulatory region binding"/>
    <property type="evidence" value="ECO:0007669"/>
    <property type="project" value="TreeGrafter"/>
</dbReference>
<dbReference type="SMART" id="SM00448">
    <property type="entry name" value="REC"/>
    <property type="match status" value="1"/>
</dbReference>
<keyword evidence="4" id="KW-0902">Two-component regulatory system</keyword>
<dbReference type="AlphaFoldDB" id="A0A401IJE1"/>
<evidence type="ECO:0000313" key="10">
    <source>
        <dbReference type="EMBL" id="GBF81418.1"/>
    </source>
</evidence>
<feature type="domain" description="Response regulatory" evidence="9">
    <location>
        <begin position="1"/>
        <end position="113"/>
    </location>
</feature>
<organism evidence="10 11">
    <name type="scientific">Aphanothece sacrum FPU1</name>
    <dbReference type="NCBI Taxonomy" id="1920663"/>
    <lineage>
        <taxon>Bacteria</taxon>
        <taxon>Bacillati</taxon>
        <taxon>Cyanobacteriota</taxon>
        <taxon>Cyanophyceae</taxon>
        <taxon>Oscillatoriophycideae</taxon>
        <taxon>Chroococcales</taxon>
        <taxon>Aphanothecaceae</taxon>
        <taxon>Aphanothece</taxon>
    </lineage>
</organism>
<dbReference type="InterPro" id="IPR039420">
    <property type="entry name" value="WalR-like"/>
</dbReference>
<dbReference type="GO" id="GO:0016301">
    <property type="term" value="F:kinase activity"/>
    <property type="evidence" value="ECO:0007669"/>
    <property type="project" value="UniProtKB-KW"/>
</dbReference>